<name>A0ABZ0ZT53_9ACTN</name>
<protein>
    <recommendedName>
        <fullName evidence="3">2-oxo-4-hydroxy-4-carboxy-5-ureidoimidazoline decarboxylase</fullName>
        <ecNumber evidence="3">4.1.1.97</ecNumber>
    </recommendedName>
</protein>
<keyword evidence="6 9" id="KW-0456">Lyase</keyword>
<dbReference type="SUPFAM" id="SSF158694">
    <property type="entry name" value="UraD-Like"/>
    <property type="match status" value="1"/>
</dbReference>
<dbReference type="Gene3D" id="1.10.3330.10">
    <property type="entry name" value="Oxo-4-hydroxy-4-carboxy-5-ureidoimidazoline decarboxylase"/>
    <property type="match status" value="1"/>
</dbReference>
<dbReference type="InterPro" id="IPR017595">
    <property type="entry name" value="OHCU_decarboxylase-2"/>
</dbReference>
<reference evidence="10" key="1">
    <citation type="submission" date="2023-12" db="EMBL/GenBank/DDBJ databases">
        <title>Novel species in genus Nocardioides.</title>
        <authorList>
            <person name="Zhou H."/>
        </authorList>
    </citation>
    <scope>NUCLEOTIDE SEQUENCE [LARGE SCALE GENOMIC DNA]</scope>
    <source>
        <strain evidence="10">HM61</strain>
    </source>
</reference>
<dbReference type="Proteomes" id="UP001327225">
    <property type="component" value="Chromosome"/>
</dbReference>
<dbReference type="PANTHER" id="PTHR43466:SF1">
    <property type="entry name" value="2-OXO-4-HYDROXY-4-CARBOXY-5-UREIDOIMIDAZOLINE DECARBOXYLASE-RELATED"/>
    <property type="match status" value="1"/>
</dbReference>
<dbReference type="EC" id="4.1.1.97" evidence="3"/>
<dbReference type="InterPro" id="IPR018020">
    <property type="entry name" value="OHCU_decarboxylase"/>
</dbReference>
<feature type="domain" description="Oxo-4-hydroxy-4-carboxy-5-ureidoimidazoline decarboxylase" evidence="8">
    <location>
        <begin position="7"/>
        <end position="159"/>
    </location>
</feature>
<dbReference type="PANTHER" id="PTHR43466">
    <property type="entry name" value="2-OXO-4-HYDROXY-4-CARBOXY-5-UREIDOIMIDAZOLINE DECARBOXYLASE-RELATED"/>
    <property type="match status" value="1"/>
</dbReference>
<evidence type="ECO:0000256" key="6">
    <source>
        <dbReference type="ARBA" id="ARBA00023239"/>
    </source>
</evidence>
<keyword evidence="10" id="KW-1185">Reference proteome</keyword>
<keyword evidence="5" id="KW-0210">Decarboxylase</keyword>
<evidence type="ECO:0000256" key="2">
    <source>
        <dbReference type="ARBA" id="ARBA00004754"/>
    </source>
</evidence>
<evidence type="ECO:0000313" key="9">
    <source>
        <dbReference type="EMBL" id="WQQ27506.1"/>
    </source>
</evidence>
<evidence type="ECO:0000313" key="10">
    <source>
        <dbReference type="Proteomes" id="UP001327225"/>
    </source>
</evidence>
<dbReference type="InterPro" id="IPR036778">
    <property type="entry name" value="OHCU_decarboxylase_sf"/>
</dbReference>
<comment type="pathway">
    <text evidence="2">Purine metabolism; urate degradation; (S)-allantoin from urate: step 3/3.</text>
</comment>
<accession>A0ABZ0ZT53</accession>
<dbReference type="EMBL" id="CP141059">
    <property type="protein sequence ID" value="WQQ27506.1"/>
    <property type="molecule type" value="Genomic_DNA"/>
</dbReference>
<evidence type="ECO:0000256" key="3">
    <source>
        <dbReference type="ARBA" id="ARBA00012257"/>
    </source>
</evidence>
<evidence type="ECO:0000256" key="1">
    <source>
        <dbReference type="ARBA" id="ARBA00001163"/>
    </source>
</evidence>
<sequence length="170" mass="18261">MRIEEFNALPGDEAEAALRACVAIDSWTHVLAVARPYGEPADLFATARAQAATWTPAEIEGALADHPRIGERPTGSGTAADHSRREQGGLDPADADLADRLRMGNLAYEEKFGRIYLARAKGRTGAELLALLEERLVNDPATELAVTKEQLAEIALLRLTDLLATESVSA</sequence>
<evidence type="ECO:0000256" key="5">
    <source>
        <dbReference type="ARBA" id="ARBA00022793"/>
    </source>
</evidence>
<gene>
    <name evidence="9" type="primary">uraD</name>
    <name evidence="9" type="ORF">SHK19_04565</name>
</gene>
<proteinExistence type="predicted"/>
<dbReference type="Pfam" id="PF09349">
    <property type="entry name" value="OHCU_decarbox"/>
    <property type="match status" value="1"/>
</dbReference>
<evidence type="ECO:0000256" key="4">
    <source>
        <dbReference type="ARBA" id="ARBA00022631"/>
    </source>
</evidence>
<dbReference type="NCBIfam" id="NF010372">
    <property type="entry name" value="PRK13798.1"/>
    <property type="match status" value="1"/>
</dbReference>
<evidence type="ECO:0000256" key="7">
    <source>
        <dbReference type="SAM" id="MobiDB-lite"/>
    </source>
</evidence>
<keyword evidence="4" id="KW-0659">Purine metabolism</keyword>
<dbReference type="NCBIfam" id="TIGR03180">
    <property type="entry name" value="UraD_2"/>
    <property type="match status" value="1"/>
</dbReference>
<evidence type="ECO:0000259" key="8">
    <source>
        <dbReference type="Pfam" id="PF09349"/>
    </source>
</evidence>
<feature type="region of interest" description="Disordered" evidence="7">
    <location>
        <begin position="62"/>
        <end position="94"/>
    </location>
</feature>
<comment type="catalytic activity">
    <reaction evidence="1">
        <text>5-hydroxy-2-oxo-4-ureido-2,5-dihydro-1H-imidazole-5-carboxylate + H(+) = (S)-allantoin + CO2</text>
        <dbReference type="Rhea" id="RHEA:26301"/>
        <dbReference type="ChEBI" id="CHEBI:15378"/>
        <dbReference type="ChEBI" id="CHEBI:15678"/>
        <dbReference type="ChEBI" id="CHEBI:16526"/>
        <dbReference type="ChEBI" id="CHEBI:58639"/>
        <dbReference type="EC" id="4.1.1.97"/>
    </reaction>
</comment>
<dbReference type="RefSeq" id="WP_322456687.1">
    <property type="nucleotide sequence ID" value="NZ_CP141059.1"/>
</dbReference>
<dbReference type="GO" id="GO:0051997">
    <property type="term" value="F:2-oxo-4-hydroxy-4-carboxy-5-ureidoimidazoline decarboxylase activity"/>
    <property type="evidence" value="ECO:0007669"/>
    <property type="project" value="UniProtKB-EC"/>
</dbReference>
<organism evidence="9 10">
    <name type="scientific">Nocardioides bizhenqiangii</name>
    <dbReference type="NCBI Taxonomy" id="3095076"/>
    <lineage>
        <taxon>Bacteria</taxon>
        <taxon>Bacillati</taxon>
        <taxon>Actinomycetota</taxon>
        <taxon>Actinomycetes</taxon>
        <taxon>Propionibacteriales</taxon>
        <taxon>Nocardioidaceae</taxon>
        <taxon>Nocardioides</taxon>
    </lineage>
</organism>